<organism evidence="2">
    <name type="scientific">uncultured Propionibacteriaceae bacterium</name>
    <dbReference type="NCBI Taxonomy" id="257457"/>
    <lineage>
        <taxon>Bacteria</taxon>
        <taxon>Bacillati</taxon>
        <taxon>Actinomycetota</taxon>
        <taxon>Actinomycetes</taxon>
        <taxon>Propionibacteriales</taxon>
        <taxon>Propionibacteriaceae</taxon>
        <taxon>environmental samples</taxon>
    </lineage>
</organism>
<gene>
    <name evidence="2" type="ORF">AVDCRST_MAG75-1545</name>
</gene>
<feature type="region of interest" description="Disordered" evidence="1">
    <location>
        <begin position="45"/>
        <end position="76"/>
    </location>
</feature>
<protein>
    <submittedName>
        <fullName evidence="2">Uncharacterized protein</fullName>
    </submittedName>
</protein>
<sequence length="118" mass="13035">MPLRVRHGIHERQFQCVAGRTSGPTIPAGDHTYLLGVVTPRTAAAAHGRPARRAVRPALRPHPDQPEPAWCAGDPPDRRAGYRIANKWRLWVDAGKARCVEHGGDQYALTRPGPVVRR</sequence>
<proteinExistence type="predicted"/>
<evidence type="ECO:0000256" key="1">
    <source>
        <dbReference type="SAM" id="MobiDB-lite"/>
    </source>
</evidence>
<name>A0A6J4NKB9_9ACTN</name>
<dbReference type="EMBL" id="CADCUO010000088">
    <property type="protein sequence ID" value="CAA9390589.1"/>
    <property type="molecule type" value="Genomic_DNA"/>
</dbReference>
<evidence type="ECO:0000313" key="2">
    <source>
        <dbReference type="EMBL" id="CAA9390589.1"/>
    </source>
</evidence>
<dbReference type="AlphaFoldDB" id="A0A6J4NKB9"/>
<accession>A0A6J4NKB9</accession>
<reference evidence="2" key="1">
    <citation type="submission" date="2020-02" db="EMBL/GenBank/DDBJ databases">
        <authorList>
            <person name="Meier V. D."/>
        </authorList>
    </citation>
    <scope>NUCLEOTIDE SEQUENCE</scope>
    <source>
        <strain evidence="2">AVDCRST_MAG75</strain>
    </source>
</reference>